<comment type="subcellular location">
    <subcellularLocation>
        <location evidence="1">Cell inner membrane</location>
        <topology evidence="1">Multi-pass membrane protein</topology>
    </subcellularLocation>
    <subcellularLocation>
        <location evidence="8">Cell membrane</location>
        <topology evidence="8">Multi-pass membrane protein</topology>
    </subcellularLocation>
</comment>
<evidence type="ECO:0000259" key="9">
    <source>
        <dbReference type="PROSITE" id="PS50928"/>
    </source>
</evidence>
<reference evidence="10 11" key="1">
    <citation type="submission" date="2019-01" db="EMBL/GenBank/DDBJ databases">
        <title>Sinorhodobacter populi sp. nov. isolated from the symptomatic bark tissue of Populus euramericana canker.</title>
        <authorList>
            <person name="Xu G."/>
        </authorList>
    </citation>
    <scope>NUCLEOTIDE SEQUENCE [LARGE SCALE GENOMIC DNA]</scope>
    <source>
        <strain evidence="10 11">2D-5</strain>
    </source>
</reference>
<evidence type="ECO:0000313" key="10">
    <source>
        <dbReference type="EMBL" id="RWR09225.1"/>
    </source>
</evidence>
<dbReference type="AlphaFoldDB" id="A0A443IQK6"/>
<dbReference type="InterPro" id="IPR000515">
    <property type="entry name" value="MetI-like"/>
</dbReference>
<dbReference type="SUPFAM" id="SSF161098">
    <property type="entry name" value="MetI-like"/>
    <property type="match status" value="1"/>
</dbReference>
<evidence type="ECO:0000256" key="7">
    <source>
        <dbReference type="ARBA" id="ARBA00023136"/>
    </source>
</evidence>
<name>A0A443IQK6_9RHOB</name>
<keyword evidence="7 8" id="KW-0472">Membrane</keyword>
<protein>
    <submittedName>
        <fullName evidence="10">ABC transporter permease</fullName>
    </submittedName>
</protein>
<keyword evidence="2 8" id="KW-0813">Transport</keyword>
<sequence length="263" mass="28679">MSDTLRQEPALLTKSFAWMVICYLVLPITVVVSVSLTDRPYLSLPSEGLSLQYYEKLFTSSAWLSSIWQSFVIATISTAICGVLGTLAAIGCWRIGSGLANVVRLAMLIPLMLPSMIYALGAYQVWAGLGWVNTYTGIIVAHAMTGMPYVVITVSTSLAGLDPKLEQAARNLGASMGKSLRHVIIPNIMPGVISGLVFAFIHSWDELVIALFIAGRNVFTLPRRMWDGINEHFDPTMAAVATVLIALTVILLAAEFFLRGRKR</sequence>
<feature type="transmembrane region" description="Helical" evidence="8">
    <location>
        <begin position="236"/>
        <end position="258"/>
    </location>
</feature>
<dbReference type="GO" id="GO:0005886">
    <property type="term" value="C:plasma membrane"/>
    <property type="evidence" value="ECO:0007669"/>
    <property type="project" value="UniProtKB-SubCell"/>
</dbReference>
<comment type="caution">
    <text evidence="10">The sequence shown here is derived from an EMBL/GenBank/DDBJ whole genome shotgun (WGS) entry which is preliminary data.</text>
</comment>
<feature type="transmembrane region" description="Helical" evidence="8">
    <location>
        <begin position="105"/>
        <end position="126"/>
    </location>
</feature>
<gene>
    <name evidence="10" type="ORF">D2T33_14635</name>
</gene>
<comment type="similarity">
    <text evidence="8">Belongs to the binding-protein-dependent transport system permease family.</text>
</comment>
<dbReference type="GO" id="GO:0055085">
    <property type="term" value="P:transmembrane transport"/>
    <property type="evidence" value="ECO:0007669"/>
    <property type="project" value="InterPro"/>
</dbReference>
<evidence type="ECO:0000256" key="2">
    <source>
        <dbReference type="ARBA" id="ARBA00022448"/>
    </source>
</evidence>
<dbReference type="Proteomes" id="UP000285710">
    <property type="component" value="Unassembled WGS sequence"/>
</dbReference>
<evidence type="ECO:0000256" key="4">
    <source>
        <dbReference type="ARBA" id="ARBA00022519"/>
    </source>
</evidence>
<keyword evidence="5 8" id="KW-0812">Transmembrane</keyword>
<keyword evidence="4" id="KW-0997">Cell inner membrane</keyword>
<evidence type="ECO:0000256" key="5">
    <source>
        <dbReference type="ARBA" id="ARBA00022692"/>
    </source>
</evidence>
<feature type="transmembrane region" description="Helical" evidence="8">
    <location>
        <begin position="16"/>
        <end position="36"/>
    </location>
</feature>
<evidence type="ECO:0000256" key="6">
    <source>
        <dbReference type="ARBA" id="ARBA00022989"/>
    </source>
</evidence>
<organism evidence="10 11">
    <name type="scientific">Paenirhodobacter populi</name>
    <dbReference type="NCBI Taxonomy" id="2306993"/>
    <lineage>
        <taxon>Bacteria</taxon>
        <taxon>Pseudomonadati</taxon>
        <taxon>Pseudomonadota</taxon>
        <taxon>Alphaproteobacteria</taxon>
        <taxon>Rhodobacterales</taxon>
        <taxon>Rhodobacter group</taxon>
        <taxon>Paenirhodobacter</taxon>
    </lineage>
</organism>
<feature type="transmembrane region" description="Helical" evidence="8">
    <location>
        <begin position="67"/>
        <end position="93"/>
    </location>
</feature>
<dbReference type="PANTHER" id="PTHR43357">
    <property type="entry name" value="INNER MEMBRANE ABC TRANSPORTER PERMEASE PROTEIN YDCV"/>
    <property type="match status" value="1"/>
</dbReference>
<evidence type="ECO:0000256" key="1">
    <source>
        <dbReference type="ARBA" id="ARBA00004429"/>
    </source>
</evidence>
<dbReference type="InterPro" id="IPR035906">
    <property type="entry name" value="MetI-like_sf"/>
</dbReference>
<feature type="transmembrane region" description="Helical" evidence="8">
    <location>
        <begin position="182"/>
        <end position="201"/>
    </location>
</feature>
<evidence type="ECO:0000256" key="3">
    <source>
        <dbReference type="ARBA" id="ARBA00022475"/>
    </source>
</evidence>
<evidence type="ECO:0000313" key="11">
    <source>
        <dbReference type="Proteomes" id="UP000285710"/>
    </source>
</evidence>
<feature type="domain" description="ABC transmembrane type-1" evidence="9">
    <location>
        <begin position="67"/>
        <end position="255"/>
    </location>
</feature>
<reference evidence="10 11" key="2">
    <citation type="submission" date="2019-01" db="EMBL/GenBank/DDBJ databases">
        <authorList>
            <person name="Li Y."/>
        </authorList>
    </citation>
    <scope>NUCLEOTIDE SEQUENCE [LARGE SCALE GENOMIC DNA]</scope>
    <source>
        <strain evidence="10 11">2D-5</strain>
    </source>
</reference>
<dbReference type="Gene3D" id="1.10.3720.10">
    <property type="entry name" value="MetI-like"/>
    <property type="match status" value="1"/>
</dbReference>
<dbReference type="EMBL" id="SAUW01000015">
    <property type="protein sequence ID" value="RWR09225.1"/>
    <property type="molecule type" value="Genomic_DNA"/>
</dbReference>
<proteinExistence type="inferred from homology"/>
<dbReference type="RefSeq" id="WP_128270256.1">
    <property type="nucleotide sequence ID" value="NZ_SAUW01000015.1"/>
</dbReference>
<dbReference type="PROSITE" id="PS50928">
    <property type="entry name" value="ABC_TM1"/>
    <property type="match status" value="1"/>
</dbReference>
<accession>A0A443IQK6</accession>
<keyword evidence="6 8" id="KW-1133">Transmembrane helix</keyword>
<dbReference type="PANTHER" id="PTHR43357:SF4">
    <property type="entry name" value="INNER MEMBRANE ABC TRANSPORTER PERMEASE PROTEIN YDCV"/>
    <property type="match status" value="1"/>
</dbReference>
<keyword evidence="11" id="KW-1185">Reference proteome</keyword>
<evidence type="ECO:0000256" key="8">
    <source>
        <dbReference type="RuleBase" id="RU363032"/>
    </source>
</evidence>
<dbReference type="CDD" id="cd06261">
    <property type="entry name" value="TM_PBP2"/>
    <property type="match status" value="1"/>
</dbReference>
<dbReference type="Pfam" id="PF00528">
    <property type="entry name" value="BPD_transp_1"/>
    <property type="match status" value="1"/>
</dbReference>
<feature type="transmembrane region" description="Helical" evidence="8">
    <location>
        <begin position="138"/>
        <end position="161"/>
    </location>
</feature>
<keyword evidence="3" id="KW-1003">Cell membrane</keyword>